<dbReference type="EMBL" id="VZPE01000001">
    <property type="protein sequence ID" value="KAB0573423.1"/>
    <property type="molecule type" value="Genomic_DNA"/>
</dbReference>
<sequence>MSPPAPWVFGKPGLPRADVGIQQLQAFAVTDRAFQLGGKVIQHRTVFRAELIRQRLNIQFSVSPARMTVRRDGLTASQAIAQCRVRAECSHDSLQSWLSYTANETETNHNFGGEN</sequence>
<accession>A0A643F5J9</accession>
<gene>
    <name evidence="1" type="ORF">F7Q93_02715</name>
</gene>
<evidence type="ECO:0000313" key="1">
    <source>
        <dbReference type="EMBL" id="KAB0573423.1"/>
    </source>
</evidence>
<organism evidence="1">
    <name type="scientific">Brucella pituitosa</name>
    <dbReference type="NCBI Taxonomy" id="571256"/>
    <lineage>
        <taxon>Bacteria</taxon>
        <taxon>Pseudomonadati</taxon>
        <taxon>Pseudomonadota</taxon>
        <taxon>Alphaproteobacteria</taxon>
        <taxon>Hyphomicrobiales</taxon>
        <taxon>Brucellaceae</taxon>
        <taxon>Brucella/Ochrobactrum group</taxon>
        <taxon>Brucella</taxon>
    </lineage>
</organism>
<proteinExistence type="predicted"/>
<reference evidence="1" key="1">
    <citation type="submission" date="2019-09" db="EMBL/GenBank/DDBJ databases">
        <title>Draft genome sequences of 48 bacterial type strains from the CCUG.</title>
        <authorList>
            <person name="Tunovic T."/>
            <person name="Pineiro-Iglesias B."/>
            <person name="Unosson C."/>
            <person name="Inganas E."/>
            <person name="Ohlen M."/>
            <person name="Cardew S."/>
            <person name="Jensie-Markopoulos S."/>
            <person name="Salva-Serra F."/>
            <person name="Jaen-Luchoro D."/>
            <person name="Karlsson R."/>
            <person name="Svensson-Stadler L."/>
            <person name="Chun J."/>
            <person name="Moore E."/>
        </authorList>
    </citation>
    <scope>NUCLEOTIDE SEQUENCE</scope>
    <source>
        <strain evidence="1">CCUG 50899</strain>
    </source>
</reference>
<comment type="caution">
    <text evidence="1">The sequence shown here is derived from an EMBL/GenBank/DDBJ whole genome shotgun (WGS) entry which is preliminary data.</text>
</comment>
<dbReference type="RefSeq" id="WP_128093081.1">
    <property type="nucleotide sequence ID" value="NZ_JBHEEN010000001.1"/>
</dbReference>
<name>A0A643F5J9_9HYPH</name>
<protein>
    <submittedName>
        <fullName evidence="1">Uncharacterized protein</fullName>
    </submittedName>
</protein>
<dbReference type="AlphaFoldDB" id="A0A643F5J9"/>